<reference evidence="1" key="1">
    <citation type="submission" date="2021-02" db="EMBL/GenBank/DDBJ databases">
        <authorList>
            <person name="Dougan E. K."/>
            <person name="Rhodes N."/>
            <person name="Thang M."/>
            <person name="Chan C."/>
        </authorList>
    </citation>
    <scope>NUCLEOTIDE SEQUENCE</scope>
</reference>
<dbReference type="EMBL" id="CAJNIZ010005665">
    <property type="protein sequence ID" value="CAE7243510.1"/>
    <property type="molecule type" value="Genomic_DNA"/>
</dbReference>
<proteinExistence type="predicted"/>
<comment type="caution">
    <text evidence="1">The sequence shown here is derived from an EMBL/GenBank/DDBJ whole genome shotgun (WGS) entry which is preliminary data.</text>
</comment>
<accession>A0A812LP15</accession>
<evidence type="ECO:0000313" key="1">
    <source>
        <dbReference type="EMBL" id="CAE7243510.1"/>
    </source>
</evidence>
<keyword evidence="2" id="KW-1185">Reference proteome</keyword>
<evidence type="ECO:0000313" key="2">
    <source>
        <dbReference type="Proteomes" id="UP000649617"/>
    </source>
</evidence>
<name>A0A812LP15_SYMPI</name>
<sequence>MIFAEYLVDFLHEKGYLQVEHKETYIDEAIGWSIAVLGFLTQLALGSEA</sequence>
<gene>
    <name evidence="1" type="ORF">SPIL2461_LOCUS4344</name>
</gene>
<dbReference type="OrthoDB" id="435656at2759"/>
<organism evidence="1 2">
    <name type="scientific">Symbiodinium pilosum</name>
    <name type="common">Dinoflagellate</name>
    <dbReference type="NCBI Taxonomy" id="2952"/>
    <lineage>
        <taxon>Eukaryota</taxon>
        <taxon>Sar</taxon>
        <taxon>Alveolata</taxon>
        <taxon>Dinophyceae</taxon>
        <taxon>Suessiales</taxon>
        <taxon>Symbiodiniaceae</taxon>
        <taxon>Symbiodinium</taxon>
    </lineage>
</organism>
<dbReference type="Proteomes" id="UP000649617">
    <property type="component" value="Unassembled WGS sequence"/>
</dbReference>
<dbReference type="AlphaFoldDB" id="A0A812LP15"/>
<protein>
    <submittedName>
        <fullName evidence="1">Uncharacterized protein</fullName>
    </submittedName>
</protein>